<dbReference type="GO" id="GO:0006887">
    <property type="term" value="P:exocytosis"/>
    <property type="evidence" value="ECO:0007669"/>
    <property type="project" value="UniProtKB-KW"/>
</dbReference>
<dbReference type="GO" id="GO:0005886">
    <property type="term" value="C:plasma membrane"/>
    <property type="evidence" value="ECO:0007669"/>
    <property type="project" value="TreeGrafter"/>
</dbReference>
<dbReference type="GO" id="GO:0005546">
    <property type="term" value="F:phosphatidylinositol-4,5-bisphosphate binding"/>
    <property type="evidence" value="ECO:0007669"/>
    <property type="project" value="TreeGrafter"/>
</dbReference>
<dbReference type="InterPro" id="IPR048628">
    <property type="entry name" value="Sec3_C"/>
</dbReference>
<evidence type="ECO:0000313" key="9">
    <source>
        <dbReference type="EMBL" id="SSX34038.1"/>
    </source>
</evidence>
<feature type="region of interest" description="Disordered" evidence="6">
    <location>
        <begin position="523"/>
        <end position="556"/>
    </location>
</feature>
<organism evidence="8">
    <name type="scientific">Culicoides sonorensis</name>
    <name type="common">Biting midge</name>
    <dbReference type="NCBI Taxonomy" id="179676"/>
    <lineage>
        <taxon>Eukaryota</taxon>
        <taxon>Metazoa</taxon>
        <taxon>Ecdysozoa</taxon>
        <taxon>Arthropoda</taxon>
        <taxon>Hexapoda</taxon>
        <taxon>Insecta</taxon>
        <taxon>Pterygota</taxon>
        <taxon>Neoptera</taxon>
        <taxon>Endopterygota</taxon>
        <taxon>Diptera</taxon>
        <taxon>Nematocera</taxon>
        <taxon>Chironomoidea</taxon>
        <taxon>Ceratopogonidae</taxon>
        <taxon>Ceratopogoninae</taxon>
        <taxon>Culicoides</taxon>
        <taxon>Monoculicoides</taxon>
    </lineage>
</organism>
<dbReference type="PANTHER" id="PTHR16092">
    <property type="entry name" value="SEC3/SYNTAXIN-RELATED"/>
    <property type="match status" value="1"/>
</dbReference>
<evidence type="ECO:0000259" key="7">
    <source>
        <dbReference type="SMART" id="SM01313"/>
    </source>
</evidence>
<dbReference type="OMA" id="DEMNWSF"/>
<keyword evidence="2" id="KW-0813">Transport</keyword>
<protein>
    <submittedName>
        <fullName evidence="8">CSON007275 protein</fullName>
    </submittedName>
</protein>
<reference evidence="9" key="2">
    <citation type="submission" date="2018-07" db="EMBL/GenBank/DDBJ databases">
        <authorList>
            <person name="Quirk P.G."/>
            <person name="Krulwich T.A."/>
        </authorList>
    </citation>
    <scope>NUCLEOTIDE SEQUENCE</scope>
</reference>
<dbReference type="EMBL" id="UFQS01002769">
    <property type="protein sequence ID" value="SSX14641.1"/>
    <property type="molecule type" value="Genomic_DNA"/>
</dbReference>
<dbReference type="Pfam" id="PF09763">
    <property type="entry name" value="Sec3_CC"/>
    <property type="match status" value="1"/>
</dbReference>
<evidence type="ECO:0000256" key="3">
    <source>
        <dbReference type="ARBA" id="ARBA00022483"/>
    </source>
</evidence>
<accession>A0A336LCQ9</accession>
<dbReference type="CDD" id="cd14683">
    <property type="entry name" value="PH-EXOC1"/>
    <property type="match status" value="1"/>
</dbReference>
<proteinExistence type="inferred from homology"/>
<evidence type="ECO:0000313" key="8">
    <source>
        <dbReference type="EMBL" id="SSX14641.1"/>
    </source>
</evidence>
<dbReference type="SMART" id="SM01313">
    <property type="entry name" value="Sec3-PIP2_bind"/>
    <property type="match status" value="1"/>
</dbReference>
<feature type="coiled-coil region" evidence="5">
    <location>
        <begin position="213"/>
        <end position="247"/>
    </location>
</feature>
<evidence type="ECO:0000256" key="4">
    <source>
        <dbReference type="ARBA" id="ARBA00023054"/>
    </source>
</evidence>
<gene>
    <name evidence="8" type="primary">CSON007275</name>
</gene>
<keyword evidence="3" id="KW-0268">Exocytosis</keyword>
<dbReference type="InterPro" id="IPR019160">
    <property type="entry name" value="Sec3_CC"/>
</dbReference>
<dbReference type="Pfam" id="PF15277">
    <property type="entry name" value="Sec3-PIP2_bind"/>
    <property type="match status" value="1"/>
</dbReference>
<dbReference type="Pfam" id="PF20654">
    <property type="entry name" value="Sec3_C-term"/>
    <property type="match status" value="1"/>
</dbReference>
<sequence>MAAGIKYILQKEICDTADERIISVVHVSKLFKKKNTYYLCILTTIKPRVLVSICQIKHEKGIYKKKRSWELSELKQVDGRNETADTHEFDLILEKQYRWLAPNLHERQHFITTLWKQANKLRSNKIDFKNVPQAWFSLSPEHAVATEKLETEPQSDESDELEYEDFNALTEKEENDLNKLMKDCNYAISNAELFMEQLSNNLQDLDGANVQSVLASEAQVNKLMEQIETAIEEAEKIENRLTSYDEILCHIRDTMEKMGEKNAMIEIANNNNIKLQDELKMVVTQLDLPHNYQSALANPDLTTSNGLKLAIEAGKALQNAMNSEIDAPLLRLTAVQDQRKRFDKWKAKFSQAITRHLNNLFIHLGNDFAETQPSSDLVLPKHNNVHRELAAYSELMHWMKNMDRKAYDALVKVYTSSLSKVYERDIRVFFEQACKRTQNKRFDSRDELNTSVSGKLFQSGGKTVQHPYGLLGVNKELWSPGAETSERHAFDSVLEKVLAELEPVALSEQMFCMEFFQLNVSSPTSKSNVLTPVDPSTPMLESPGRSDRDLSFPSPQKKLDRQINEELRKMMSELFAVLETELINYIMSFEKYDSFFSFYVLVRLTQHVMSAQDAHSFLSMTFGSALIHVKRSFDKFMHLQLQSIKDAKVPKRSKCGLLPYVENFEEFARTSESIFKKTQRRTDLDKWYTSLVKAIFENIPIHAQEHPKTPHQVINMENFHHMHSLLKQLKVPVLEEMQKEAKVRYQEALRAYVTKYFGKPLEKLNLFFEGVQQKVSQGVKETEISYQMAYSKQELRKVIAQYPAKEVKKGLESLYKKVDKHLCEEENLLQVVWRAMQEEFITQYNYLEERIQRCYAGAMITLDFTINDILGFFTEIAQSH</sequence>
<dbReference type="Gene3D" id="2.30.29.90">
    <property type="match status" value="1"/>
</dbReference>
<dbReference type="EMBL" id="UFQT01002769">
    <property type="protein sequence ID" value="SSX34038.1"/>
    <property type="molecule type" value="Genomic_DNA"/>
</dbReference>
<evidence type="ECO:0000256" key="1">
    <source>
        <dbReference type="ARBA" id="ARBA00006518"/>
    </source>
</evidence>
<feature type="domain" description="Exocyst complex component Sec3 PIP2-binding N-terminal" evidence="7">
    <location>
        <begin position="32"/>
        <end position="121"/>
    </location>
</feature>
<keyword evidence="4 5" id="KW-0175">Coiled coil</keyword>
<evidence type="ECO:0000256" key="2">
    <source>
        <dbReference type="ARBA" id="ARBA00022448"/>
    </source>
</evidence>
<comment type="similarity">
    <text evidence="1">Belongs to the SEC3 family.</text>
</comment>
<dbReference type="PANTHER" id="PTHR16092:SF14">
    <property type="entry name" value="EXOCYST COMPLEX COMPONENT 1 ISOFORM X1"/>
    <property type="match status" value="1"/>
</dbReference>
<evidence type="ECO:0000256" key="5">
    <source>
        <dbReference type="SAM" id="Coils"/>
    </source>
</evidence>
<dbReference type="GO" id="GO:0000145">
    <property type="term" value="C:exocyst"/>
    <property type="evidence" value="ECO:0007669"/>
    <property type="project" value="InterPro"/>
</dbReference>
<dbReference type="GO" id="GO:0006893">
    <property type="term" value="P:Golgi to plasma membrane transport"/>
    <property type="evidence" value="ECO:0007669"/>
    <property type="project" value="TreeGrafter"/>
</dbReference>
<dbReference type="InterPro" id="IPR028258">
    <property type="entry name" value="Sec3-PIP2_bind"/>
</dbReference>
<name>A0A336LCQ9_CULSO</name>
<dbReference type="AlphaFoldDB" id="A0A336LCQ9"/>
<reference evidence="8" key="1">
    <citation type="submission" date="2018-04" db="EMBL/GenBank/DDBJ databases">
        <authorList>
            <person name="Go L.Y."/>
            <person name="Mitchell J.A."/>
        </authorList>
    </citation>
    <scope>NUCLEOTIDE SEQUENCE</scope>
    <source>
        <tissue evidence="8">Whole organism</tissue>
    </source>
</reference>
<evidence type="ECO:0000256" key="6">
    <source>
        <dbReference type="SAM" id="MobiDB-lite"/>
    </source>
</evidence>
<dbReference type="VEuPathDB" id="VectorBase:CSON007275"/>